<comment type="caution">
    <text evidence="4">The sequence shown here is derived from an EMBL/GenBank/DDBJ whole genome shotgun (WGS) entry which is preliminary data.</text>
</comment>
<evidence type="ECO:0000313" key="5">
    <source>
        <dbReference type="Proteomes" id="UP000264071"/>
    </source>
</evidence>
<gene>
    <name evidence="4" type="ORF">DGD08_16300</name>
</gene>
<dbReference type="InterPro" id="IPR048503">
    <property type="entry name" value="NamZ_C"/>
</dbReference>
<proteinExistence type="predicted"/>
<name>A0A3D4VDQ3_9BACT</name>
<dbReference type="InterPro" id="IPR008302">
    <property type="entry name" value="NamZ"/>
</dbReference>
<dbReference type="Gene3D" id="3.40.50.12170">
    <property type="entry name" value="Uncharacterised protein PF07075, DUF1343"/>
    <property type="match status" value="1"/>
</dbReference>
<dbReference type="AlphaFoldDB" id="A0A3D4VDQ3"/>
<dbReference type="InterPro" id="IPR048502">
    <property type="entry name" value="NamZ_N"/>
</dbReference>
<dbReference type="Pfam" id="PF07075">
    <property type="entry name" value="NamZ_N"/>
    <property type="match status" value="1"/>
</dbReference>
<evidence type="ECO:0000313" key="4">
    <source>
        <dbReference type="EMBL" id="HCT58768.1"/>
    </source>
</evidence>
<dbReference type="Pfam" id="PF20732">
    <property type="entry name" value="NamZ_C"/>
    <property type="match status" value="1"/>
</dbReference>
<feature type="domain" description="Peptidoglycan beta-N-acetylmuramidase NamZ N-terminal" evidence="2">
    <location>
        <begin position="79"/>
        <end position="277"/>
    </location>
</feature>
<dbReference type="PROSITE" id="PS51257">
    <property type="entry name" value="PROKAR_LIPOPROTEIN"/>
    <property type="match status" value="1"/>
</dbReference>
<evidence type="ECO:0000259" key="3">
    <source>
        <dbReference type="Pfam" id="PF20732"/>
    </source>
</evidence>
<dbReference type="PANTHER" id="PTHR42915">
    <property type="entry name" value="HYPOTHETICAL 460 KDA PROTEIN IN FEUA-SIGW INTERGENIC REGION [PRECURSOR]"/>
    <property type="match status" value="1"/>
</dbReference>
<dbReference type="PIRSF" id="PIRSF016719">
    <property type="entry name" value="UCP016719"/>
    <property type="match status" value="1"/>
</dbReference>
<accession>A0A3D4VDQ3</accession>
<feature type="signal peptide" evidence="1">
    <location>
        <begin position="1"/>
        <end position="38"/>
    </location>
</feature>
<dbReference type="EMBL" id="DPIY01000011">
    <property type="protein sequence ID" value="HCT58768.1"/>
    <property type="molecule type" value="Genomic_DNA"/>
</dbReference>
<organism evidence="4 5">
    <name type="scientific">Gemmatimonas aurantiaca</name>
    <dbReference type="NCBI Taxonomy" id="173480"/>
    <lineage>
        <taxon>Bacteria</taxon>
        <taxon>Pseudomonadati</taxon>
        <taxon>Gemmatimonadota</taxon>
        <taxon>Gemmatimonadia</taxon>
        <taxon>Gemmatimonadales</taxon>
        <taxon>Gemmatimonadaceae</taxon>
        <taxon>Gemmatimonas</taxon>
    </lineage>
</organism>
<dbReference type="Gene3D" id="3.90.1150.140">
    <property type="match status" value="1"/>
</dbReference>
<feature type="chain" id="PRO_5017550785" evidence="1">
    <location>
        <begin position="39"/>
        <end position="443"/>
    </location>
</feature>
<dbReference type="Proteomes" id="UP000264071">
    <property type="component" value="Unassembled WGS sequence"/>
</dbReference>
<feature type="domain" description="Peptidoglycan beta-N-acetylmuramidase NamZ C-terminal" evidence="3">
    <location>
        <begin position="281"/>
        <end position="442"/>
    </location>
</feature>
<keyword evidence="1" id="KW-0732">Signal</keyword>
<sequence length="443" mass="47982">MASRISCAPGDHRQRRTTGVTRFALATSLLMAAACSPAADTAAKDSTAAAAAATATGNVIPGVEVLLTDSLHLLKGKKVGLLTNHSGRNRAGESTVDLLFKAEGVNLVALYGPEHGIRGEAKAGEKISSGVDEKTGVKVYSLYGTVETPTADMVKDIDVLVYDIQDVGARVYTYEWTLALAMEAAKKPIVILDRPNPIRADVIEGNILELPFRSLVGQHAVALRYGLTVGELMRYLVETKAINAQLTVVPMKNYTRSMWFDETGIPRVNPSPNLRTLDAELLYPGTVFFEGTNATEGRGTDSPFTLIGAAYLKDNVAMAAELNALKLPGVQFDTATRTIEAGYKFGGETIPMISVKVTDRNTVRPVEVGIRLLRAFYAAHPQEFKWREPSANAAGRIRGIDRLAGTDKLTKAVEANTVDELIKQWDADAAKFRDLVKPYLIYQ</sequence>
<evidence type="ECO:0000259" key="2">
    <source>
        <dbReference type="Pfam" id="PF07075"/>
    </source>
</evidence>
<reference evidence="4 5" key="1">
    <citation type="journal article" date="2018" name="Nat. Biotechnol.">
        <title>A standardized bacterial taxonomy based on genome phylogeny substantially revises the tree of life.</title>
        <authorList>
            <person name="Parks D.H."/>
            <person name="Chuvochina M."/>
            <person name="Waite D.W."/>
            <person name="Rinke C."/>
            <person name="Skarshewski A."/>
            <person name="Chaumeil P.A."/>
            <person name="Hugenholtz P."/>
        </authorList>
    </citation>
    <scope>NUCLEOTIDE SEQUENCE [LARGE SCALE GENOMIC DNA]</scope>
    <source>
        <strain evidence="4">UBA8844</strain>
    </source>
</reference>
<evidence type="ECO:0000256" key="1">
    <source>
        <dbReference type="SAM" id="SignalP"/>
    </source>
</evidence>
<dbReference type="PANTHER" id="PTHR42915:SF1">
    <property type="entry name" value="PEPTIDOGLYCAN BETA-N-ACETYLMURAMIDASE NAMZ"/>
    <property type="match status" value="1"/>
</dbReference>
<dbReference type="GO" id="GO:0033922">
    <property type="term" value="F:peptidoglycan beta-N-acetylmuramidase activity"/>
    <property type="evidence" value="ECO:0007669"/>
    <property type="project" value="InterPro"/>
</dbReference>
<protein>
    <submittedName>
        <fullName evidence="4">DUF1343 domain-containing protein</fullName>
    </submittedName>
</protein>